<keyword evidence="2" id="KW-1185">Reference proteome</keyword>
<evidence type="ECO:0000313" key="2">
    <source>
        <dbReference type="Proteomes" id="UP001056778"/>
    </source>
</evidence>
<gene>
    <name evidence="1" type="ORF">MML48_6g00018215</name>
</gene>
<proteinExistence type="predicted"/>
<dbReference type="EMBL" id="CM043020">
    <property type="protein sequence ID" value="KAI4460063.1"/>
    <property type="molecule type" value="Genomic_DNA"/>
</dbReference>
<evidence type="ECO:0000313" key="1">
    <source>
        <dbReference type="EMBL" id="KAI4460063.1"/>
    </source>
</evidence>
<organism evidence="1 2">
    <name type="scientific">Holotrichia oblita</name>
    <name type="common">Chafer beetle</name>
    <dbReference type="NCBI Taxonomy" id="644536"/>
    <lineage>
        <taxon>Eukaryota</taxon>
        <taxon>Metazoa</taxon>
        <taxon>Ecdysozoa</taxon>
        <taxon>Arthropoda</taxon>
        <taxon>Hexapoda</taxon>
        <taxon>Insecta</taxon>
        <taxon>Pterygota</taxon>
        <taxon>Neoptera</taxon>
        <taxon>Endopterygota</taxon>
        <taxon>Coleoptera</taxon>
        <taxon>Polyphaga</taxon>
        <taxon>Scarabaeiformia</taxon>
        <taxon>Scarabaeidae</taxon>
        <taxon>Melolonthinae</taxon>
        <taxon>Holotrichia</taxon>
    </lineage>
</organism>
<reference evidence="1" key="1">
    <citation type="submission" date="2022-04" db="EMBL/GenBank/DDBJ databases">
        <title>Chromosome-scale genome assembly of Holotrichia oblita Faldermann.</title>
        <authorList>
            <person name="Rongchong L."/>
        </authorList>
    </citation>
    <scope>NUCLEOTIDE SEQUENCE</scope>
    <source>
        <strain evidence="1">81SQS9</strain>
    </source>
</reference>
<accession>A0ACB9SZQ7</accession>
<protein>
    <submittedName>
        <fullName evidence="1">Sorting nexin-4</fullName>
    </submittedName>
</protein>
<name>A0ACB9SZQ7_HOLOL</name>
<comment type="caution">
    <text evidence="1">The sequence shown here is derived from an EMBL/GenBank/DDBJ whole genome shotgun (WGS) entry which is preliminary data.</text>
</comment>
<dbReference type="Proteomes" id="UP001056778">
    <property type="component" value="Chromosome 6"/>
</dbReference>
<sequence>MCENSAKSKKLYLTGGNLKEDTLLRHGEISVSESEKRANGSLNLREYYTVYLIETKATDPEFQNKLSKLSAVWRRYTEFEQLRDYLEHTYPFVVIPPLPEKRVLFSWQKVSTDTFDPDFVDRRRAGLETFLLRIASHPVLSYDKHFIEFLQNEDGWRETFKSNGYLQIAENKLKALSVSVRLKNTDPRFESIKTYGNTLHTSIYNLLKARSRVAEKQYTVYKLHANYGRVFSEWSAIEKEMGDALQKTGHYLDSLSSSIDSLLEDEELLVDQFKEYLFFASSLQNLCKHQELLQLKLESAEDNITVKNSERVKAQQGKMGIMSRLFGTIDTDEVRELKVTLLDQQIQDGEVVVSDTKTELMDFCTKAAADIDRFQSQKCIDLKETLAAYAFLQLKTARKVNSILRLLISFHLSISIQFQGLQTWTQIRDCLQNIP</sequence>